<sequence length="578" mass="62643">MEIYKINKSSWISINWFIFKTTKCMKLSRILTNVVWVKRTELFTKSILIATLNTITLNSNFFYLQVNPSYQCLSKIIINIIRKYIICIHHRISRALQLKPADLPKHLHPNLHPHRFLAACSKHDLEPNPFEQSFSGANPLSESTGTNSPKPSLPSVAQLESPSAGIHANEEQYGWSLQSLRSGPLSPSMLTGPQDSIIFDGRTGTTPLPFGSFTDASPGTAAIFGAIATSTSSATSFMNSIPVMTATDPFNRNVFTQGVPKPLTDSERKTISTNSGATVSVSGVSTLPTSQSGVVQPAVPATNLLGMTNGSNVATIATNPLVLNRGLQEAIMPKTEKDDFTQSSSNPIVVLNNVTHTNGINSNITSQHKGSVLTTNQSAEQDSSRSASSSPIKSSSRNARRKADDNLISEQPPVKKNGQKSKSDMTDEEKRRNFLERNRQAALKCRQRKKQWLANLQAKVEYLTNDNESLQSQAQSLREEILNLKTLLLAHKDCPIAQANGVMGLDTIPPSVGGMPPNMSGMNVGHTMNVGVGMVPGTMQGTNTGGMPNVQGTMGMPQVPPHMSNHVNGPPGSGMMRY</sequence>
<dbReference type="PANTHER" id="PTHR19304">
    <property type="entry name" value="CYCLIC-AMP RESPONSE ELEMENT BINDING PROTEIN"/>
    <property type="match status" value="1"/>
</dbReference>
<organism evidence="9 10">
    <name type="scientific">Rhizophagus clarus</name>
    <dbReference type="NCBI Taxonomy" id="94130"/>
    <lineage>
        <taxon>Eukaryota</taxon>
        <taxon>Fungi</taxon>
        <taxon>Fungi incertae sedis</taxon>
        <taxon>Mucoromycota</taxon>
        <taxon>Glomeromycotina</taxon>
        <taxon>Glomeromycetes</taxon>
        <taxon>Glomerales</taxon>
        <taxon>Glomeraceae</taxon>
        <taxon>Rhizophagus</taxon>
    </lineage>
</organism>
<keyword evidence="6" id="KW-0175">Coiled coil</keyword>
<keyword evidence="4" id="KW-0804">Transcription</keyword>
<dbReference type="InterPro" id="IPR021755">
    <property type="entry name" value="TF_Aft1_HRA"/>
</dbReference>
<feature type="domain" description="BZIP" evidence="8">
    <location>
        <begin position="428"/>
        <end position="491"/>
    </location>
</feature>
<evidence type="ECO:0000313" key="10">
    <source>
        <dbReference type="Proteomes" id="UP000615446"/>
    </source>
</evidence>
<dbReference type="PROSITE" id="PS50217">
    <property type="entry name" value="BZIP"/>
    <property type="match status" value="1"/>
</dbReference>
<dbReference type="Proteomes" id="UP000615446">
    <property type="component" value="Unassembled WGS sequence"/>
</dbReference>
<dbReference type="GO" id="GO:0003700">
    <property type="term" value="F:DNA-binding transcription factor activity"/>
    <property type="evidence" value="ECO:0007669"/>
    <property type="project" value="InterPro"/>
</dbReference>
<dbReference type="OrthoDB" id="295274at2759"/>
<name>A0A8H3KQQ6_9GLOM</name>
<evidence type="ECO:0000256" key="3">
    <source>
        <dbReference type="ARBA" id="ARBA00023125"/>
    </source>
</evidence>
<proteinExistence type="predicted"/>
<feature type="compositionally biased region" description="Polar residues" evidence="7">
    <location>
        <begin position="131"/>
        <end position="150"/>
    </location>
</feature>
<dbReference type="EMBL" id="BLAL01000011">
    <property type="protein sequence ID" value="GES74082.1"/>
    <property type="molecule type" value="Genomic_DNA"/>
</dbReference>
<accession>A0A8H3KQQ6</accession>
<feature type="compositionally biased region" description="Basic and acidic residues" evidence="7">
    <location>
        <begin position="421"/>
        <end position="433"/>
    </location>
</feature>
<gene>
    <name evidence="9" type="ORF">RCL2_000158100</name>
</gene>
<keyword evidence="3" id="KW-0238">DNA-binding</keyword>
<comment type="caution">
    <text evidence="9">The sequence shown here is derived from an EMBL/GenBank/DDBJ whole genome shotgun (WGS) entry which is preliminary data.</text>
</comment>
<dbReference type="SMART" id="SM00338">
    <property type="entry name" value="BRLZ"/>
    <property type="match status" value="1"/>
</dbReference>
<dbReference type="Pfam" id="PF00170">
    <property type="entry name" value="bZIP_1"/>
    <property type="match status" value="1"/>
</dbReference>
<feature type="compositionally biased region" description="Low complexity" evidence="7">
    <location>
        <begin position="378"/>
        <end position="397"/>
    </location>
</feature>
<dbReference type="InterPro" id="IPR004827">
    <property type="entry name" value="bZIP"/>
</dbReference>
<evidence type="ECO:0000256" key="7">
    <source>
        <dbReference type="SAM" id="MobiDB-lite"/>
    </source>
</evidence>
<dbReference type="InterPro" id="IPR051027">
    <property type="entry name" value="bZIP_transcription_factors"/>
</dbReference>
<evidence type="ECO:0000256" key="6">
    <source>
        <dbReference type="SAM" id="Coils"/>
    </source>
</evidence>
<keyword evidence="5" id="KW-0539">Nucleus</keyword>
<dbReference type="InterPro" id="IPR046347">
    <property type="entry name" value="bZIP_sf"/>
</dbReference>
<evidence type="ECO:0000256" key="4">
    <source>
        <dbReference type="ARBA" id="ARBA00023163"/>
    </source>
</evidence>
<evidence type="ECO:0000259" key="8">
    <source>
        <dbReference type="PROSITE" id="PS50217"/>
    </source>
</evidence>
<dbReference type="FunFam" id="1.20.5.170:FF:000053">
    <property type="entry name" value="BZIP transcription factor AtfA"/>
    <property type="match status" value="1"/>
</dbReference>
<dbReference type="GO" id="GO:0003677">
    <property type="term" value="F:DNA binding"/>
    <property type="evidence" value="ECO:0007669"/>
    <property type="project" value="UniProtKB-KW"/>
</dbReference>
<comment type="subcellular location">
    <subcellularLocation>
        <location evidence="1">Nucleus</location>
    </subcellularLocation>
</comment>
<feature type="coiled-coil region" evidence="6">
    <location>
        <begin position="453"/>
        <end position="487"/>
    </location>
</feature>
<keyword evidence="2" id="KW-0805">Transcription regulation</keyword>
<evidence type="ECO:0000256" key="2">
    <source>
        <dbReference type="ARBA" id="ARBA00023015"/>
    </source>
</evidence>
<dbReference type="InterPro" id="IPR020956">
    <property type="entry name" value="TF_Aft1_OSM"/>
</dbReference>
<dbReference type="CDD" id="cd14687">
    <property type="entry name" value="bZIP_ATF2"/>
    <property type="match status" value="1"/>
</dbReference>
<dbReference type="Pfam" id="PF11785">
    <property type="entry name" value="Aft1_OSA"/>
    <property type="match status" value="1"/>
</dbReference>
<feature type="region of interest" description="Disordered" evidence="7">
    <location>
        <begin position="361"/>
        <end position="433"/>
    </location>
</feature>
<dbReference type="GO" id="GO:0005634">
    <property type="term" value="C:nucleus"/>
    <property type="evidence" value="ECO:0007669"/>
    <property type="project" value="UniProtKB-SubCell"/>
</dbReference>
<protein>
    <submittedName>
        <fullName evidence="9">BZIP transcription factor (AtfA), putative</fullName>
    </submittedName>
</protein>
<evidence type="ECO:0000256" key="1">
    <source>
        <dbReference type="ARBA" id="ARBA00004123"/>
    </source>
</evidence>
<feature type="region of interest" description="Disordered" evidence="7">
    <location>
        <begin position="131"/>
        <end position="161"/>
    </location>
</feature>
<evidence type="ECO:0000256" key="5">
    <source>
        <dbReference type="ARBA" id="ARBA00023242"/>
    </source>
</evidence>
<dbReference type="Pfam" id="PF11786">
    <property type="entry name" value="Aft1_HRA"/>
    <property type="match status" value="1"/>
</dbReference>
<feature type="compositionally biased region" description="Polar residues" evidence="7">
    <location>
        <begin position="361"/>
        <end position="377"/>
    </location>
</feature>
<dbReference type="Gene3D" id="1.20.5.170">
    <property type="match status" value="1"/>
</dbReference>
<evidence type="ECO:0000313" key="9">
    <source>
        <dbReference type="EMBL" id="GES74082.1"/>
    </source>
</evidence>
<dbReference type="SUPFAM" id="SSF57959">
    <property type="entry name" value="Leucine zipper domain"/>
    <property type="match status" value="1"/>
</dbReference>
<dbReference type="AlphaFoldDB" id="A0A8H3KQQ6"/>
<reference evidence="9" key="1">
    <citation type="submission" date="2019-10" db="EMBL/GenBank/DDBJ databases">
        <title>Conservation and host-specific expression of non-tandemly repeated heterogenous ribosome RNA gene in arbuscular mycorrhizal fungi.</title>
        <authorList>
            <person name="Maeda T."/>
            <person name="Kobayashi Y."/>
            <person name="Nakagawa T."/>
            <person name="Ezawa T."/>
            <person name="Yamaguchi K."/>
            <person name="Bino T."/>
            <person name="Nishimoto Y."/>
            <person name="Shigenobu S."/>
            <person name="Kawaguchi M."/>
        </authorList>
    </citation>
    <scope>NUCLEOTIDE SEQUENCE</scope>
    <source>
        <strain evidence="9">HR1</strain>
    </source>
</reference>